<protein>
    <submittedName>
        <fullName evidence="2">Uncharacterized protein</fullName>
    </submittedName>
</protein>
<organism evidence="2 3">
    <name type="scientific">Acidisarcina polymorpha</name>
    <dbReference type="NCBI Taxonomy" id="2211140"/>
    <lineage>
        <taxon>Bacteria</taxon>
        <taxon>Pseudomonadati</taxon>
        <taxon>Acidobacteriota</taxon>
        <taxon>Terriglobia</taxon>
        <taxon>Terriglobales</taxon>
        <taxon>Acidobacteriaceae</taxon>
        <taxon>Acidisarcina</taxon>
    </lineage>
</organism>
<sequence length="39" mass="4373">MAEMIVASKTFDPNPMETLPINWNDQAESGSGRYDLETL</sequence>
<evidence type="ECO:0000256" key="1">
    <source>
        <dbReference type="SAM" id="MobiDB-lite"/>
    </source>
</evidence>
<feature type="region of interest" description="Disordered" evidence="1">
    <location>
        <begin position="15"/>
        <end position="39"/>
    </location>
</feature>
<proteinExistence type="predicted"/>
<accession>A0A2Z5GAF5</accession>
<dbReference type="KEGG" id="abas:ACPOL_6342"/>
<dbReference type="Proteomes" id="UP000253606">
    <property type="component" value="Chromosome"/>
</dbReference>
<evidence type="ECO:0000313" key="3">
    <source>
        <dbReference type="Proteomes" id="UP000253606"/>
    </source>
</evidence>
<reference evidence="2 3" key="1">
    <citation type="journal article" date="2018" name="Front. Microbiol.">
        <title>Hydrolytic Capabilities as a Key to Environmental Success: Chitinolytic and Cellulolytic Acidobacteria From Acidic Sub-arctic Soils and Boreal Peatlands.</title>
        <authorList>
            <person name="Belova S.E."/>
            <person name="Ravin N.V."/>
            <person name="Pankratov T.A."/>
            <person name="Rakitin A.L."/>
            <person name="Ivanova A.A."/>
            <person name="Beletsky A.V."/>
            <person name="Mardanov A.V."/>
            <person name="Sinninghe Damste J.S."/>
            <person name="Dedysh S.N."/>
        </authorList>
    </citation>
    <scope>NUCLEOTIDE SEQUENCE [LARGE SCALE GENOMIC DNA]</scope>
    <source>
        <strain evidence="2 3">SBC82</strain>
    </source>
</reference>
<gene>
    <name evidence="2" type="ORF">ACPOL_6342</name>
</gene>
<evidence type="ECO:0000313" key="2">
    <source>
        <dbReference type="EMBL" id="AXC15576.1"/>
    </source>
</evidence>
<keyword evidence="3" id="KW-1185">Reference proteome</keyword>
<name>A0A2Z5GAF5_9BACT</name>
<dbReference type="EMBL" id="CP030840">
    <property type="protein sequence ID" value="AXC15576.1"/>
    <property type="molecule type" value="Genomic_DNA"/>
</dbReference>
<dbReference type="AlphaFoldDB" id="A0A2Z5GAF5"/>